<evidence type="ECO:0000256" key="6">
    <source>
        <dbReference type="PROSITE-ProRule" id="PRU00433"/>
    </source>
</evidence>
<dbReference type="InterPro" id="IPR009056">
    <property type="entry name" value="Cyt_c-like_dom"/>
</dbReference>
<dbReference type="PANTHER" id="PTHR11961">
    <property type="entry name" value="CYTOCHROME C"/>
    <property type="match status" value="1"/>
</dbReference>
<evidence type="ECO:0000256" key="3">
    <source>
        <dbReference type="ARBA" id="ARBA00022723"/>
    </source>
</evidence>
<dbReference type="EMBL" id="ONZG01000001">
    <property type="protein sequence ID" value="SPJ26850.1"/>
    <property type="molecule type" value="Genomic_DNA"/>
</dbReference>
<name>A0A2R8C358_9RHOB</name>
<evidence type="ECO:0000313" key="10">
    <source>
        <dbReference type="Proteomes" id="UP000244898"/>
    </source>
</evidence>
<dbReference type="AlphaFoldDB" id="A0A2R8C358"/>
<sequence length="137" mass="14681">MKRLVATMIVGLLAVPALAEGDAEKGKKAFNKCKACHTIVSDDGETILKGGKTGPNLYGIVGRTAGTVDGFKYGESLVEAGEKGLVWDAENFAEYTKDPKSFLKTYLDSTSAKSKMSFKLKKGSEDIYAYLESVAAQ</sequence>
<keyword evidence="10" id="KW-1185">Reference proteome</keyword>
<gene>
    <name evidence="9" type="ORF">TRM7615_00319</name>
</gene>
<dbReference type="OrthoDB" id="9805828at2"/>
<evidence type="ECO:0000259" key="8">
    <source>
        <dbReference type="PROSITE" id="PS51007"/>
    </source>
</evidence>
<keyword evidence="7" id="KW-0732">Signal</keyword>
<reference evidence="10" key="1">
    <citation type="submission" date="2018-03" db="EMBL/GenBank/DDBJ databases">
        <authorList>
            <person name="Rodrigo-Torres L."/>
            <person name="Arahal R. D."/>
            <person name="Lucena T."/>
        </authorList>
    </citation>
    <scope>NUCLEOTIDE SEQUENCE [LARGE SCALE GENOMIC DNA]</scope>
    <source>
        <strain evidence="10">CECT 7615</strain>
    </source>
</reference>
<dbReference type="InterPro" id="IPR002327">
    <property type="entry name" value="Cyt_c_1A/1B"/>
</dbReference>
<feature type="chain" id="PRO_5015344953" evidence="7">
    <location>
        <begin position="20"/>
        <end position="137"/>
    </location>
</feature>
<keyword evidence="2 6" id="KW-0349">Heme</keyword>
<dbReference type="GO" id="GO:0009055">
    <property type="term" value="F:electron transfer activity"/>
    <property type="evidence" value="ECO:0007669"/>
    <property type="project" value="InterPro"/>
</dbReference>
<evidence type="ECO:0000256" key="7">
    <source>
        <dbReference type="SAM" id="SignalP"/>
    </source>
</evidence>
<evidence type="ECO:0000256" key="2">
    <source>
        <dbReference type="ARBA" id="ARBA00022617"/>
    </source>
</evidence>
<accession>A0A2R8C358</accession>
<dbReference type="PROSITE" id="PS51007">
    <property type="entry name" value="CYTC"/>
    <property type="match status" value="1"/>
</dbReference>
<evidence type="ECO:0000256" key="5">
    <source>
        <dbReference type="ARBA" id="ARBA00023004"/>
    </source>
</evidence>
<keyword evidence="4" id="KW-0249">Electron transport</keyword>
<dbReference type="SUPFAM" id="SSF46626">
    <property type="entry name" value="Cytochrome c"/>
    <property type="match status" value="1"/>
</dbReference>
<dbReference type="RefSeq" id="WP_108785157.1">
    <property type="nucleotide sequence ID" value="NZ_ONZG01000001.1"/>
</dbReference>
<keyword evidence="3 6" id="KW-0479">Metal-binding</keyword>
<dbReference type="GO" id="GO:0046872">
    <property type="term" value="F:metal ion binding"/>
    <property type="evidence" value="ECO:0007669"/>
    <property type="project" value="UniProtKB-KW"/>
</dbReference>
<organism evidence="9 10">
    <name type="scientific">Falsiruegeria mediterranea M17</name>
    <dbReference type="NCBI Taxonomy" id="1200281"/>
    <lineage>
        <taxon>Bacteria</taxon>
        <taxon>Pseudomonadati</taxon>
        <taxon>Pseudomonadota</taxon>
        <taxon>Alphaproteobacteria</taxon>
        <taxon>Rhodobacterales</taxon>
        <taxon>Roseobacteraceae</taxon>
        <taxon>Falsiruegeria</taxon>
    </lineage>
</organism>
<dbReference type="Gene3D" id="1.10.760.10">
    <property type="entry name" value="Cytochrome c-like domain"/>
    <property type="match status" value="1"/>
</dbReference>
<evidence type="ECO:0000313" key="9">
    <source>
        <dbReference type="EMBL" id="SPJ26850.1"/>
    </source>
</evidence>
<proteinExistence type="predicted"/>
<evidence type="ECO:0000256" key="1">
    <source>
        <dbReference type="ARBA" id="ARBA00022448"/>
    </source>
</evidence>
<evidence type="ECO:0000256" key="4">
    <source>
        <dbReference type="ARBA" id="ARBA00022982"/>
    </source>
</evidence>
<keyword evidence="5 6" id="KW-0408">Iron</keyword>
<feature type="domain" description="Cytochrome c" evidence="8">
    <location>
        <begin position="21"/>
        <end position="135"/>
    </location>
</feature>
<dbReference type="InterPro" id="IPR036909">
    <property type="entry name" value="Cyt_c-like_dom_sf"/>
</dbReference>
<feature type="signal peptide" evidence="7">
    <location>
        <begin position="1"/>
        <end position="19"/>
    </location>
</feature>
<dbReference type="Proteomes" id="UP000244898">
    <property type="component" value="Unassembled WGS sequence"/>
</dbReference>
<dbReference type="GO" id="GO:0020037">
    <property type="term" value="F:heme binding"/>
    <property type="evidence" value="ECO:0007669"/>
    <property type="project" value="InterPro"/>
</dbReference>
<keyword evidence="1" id="KW-0813">Transport</keyword>
<protein>
    <submittedName>
        <fullName evidence="9">Cytochrome c-551</fullName>
    </submittedName>
</protein>